<evidence type="ECO:0000313" key="1">
    <source>
        <dbReference type="EMBL" id="SHH62085.1"/>
    </source>
</evidence>
<name>A0A1M5UGA6_9FLAO</name>
<dbReference type="AlphaFoldDB" id="A0A1M5UGA6"/>
<evidence type="ECO:0000313" key="2">
    <source>
        <dbReference type="Proteomes" id="UP000184109"/>
    </source>
</evidence>
<reference evidence="2" key="1">
    <citation type="submission" date="2016-11" db="EMBL/GenBank/DDBJ databases">
        <authorList>
            <person name="Varghese N."/>
            <person name="Submissions S."/>
        </authorList>
    </citation>
    <scope>NUCLEOTIDE SEQUENCE [LARGE SCALE GENOMIC DNA]</scope>
    <source>
        <strain evidence="2">DSM 100572</strain>
    </source>
</reference>
<proteinExistence type="predicted"/>
<dbReference type="RefSeq" id="WP_073119415.1">
    <property type="nucleotide sequence ID" value="NZ_BMEN01000002.1"/>
</dbReference>
<gene>
    <name evidence="1" type="ORF">SAMN05444281_1252</name>
</gene>
<protein>
    <submittedName>
        <fullName evidence="1">Uncharacterized protein</fullName>
    </submittedName>
</protein>
<accession>A0A1M5UGA6</accession>
<sequence>MKIEVENYINNTLSKIAILDEPNVAFEEIEILEYRTHYENGAIFTHQNGDNYALAILNAITQESYYHISKTIKKTKNISVKNIQDLVAEHFLKCYVAGNSEEYSKWNNGDLGTAFLQVDEENKTITPHFINTTAQNRK</sequence>
<dbReference type="OrthoDB" id="1446871at2"/>
<dbReference type="Proteomes" id="UP000184109">
    <property type="component" value="Unassembled WGS sequence"/>
</dbReference>
<keyword evidence="2" id="KW-1185">Reference proteome</keyword>
<dbReference type="EMBL" id="FQXQ01000002">
    <property type="protein sequence ID" value="SHH62085.1"/>
    <property type="molecule type" value="Genomic_DNA"/>
</dbReference>
<organism evidence="1 2">
    <name type="scientific">Wenyingzhuangia marina</name>
    <dbReference type="NCBI Taxonomy" id="1195760"/>
    <lineage>
        <taxon>Bacteria</taxon>
        <taxon>Pseudomonadati</taxon>
        <taxon>Bacteroidota</taxon>
        <taxon>Flavobacteriia</taxon>
        <taxon>Flavobacteriales</taxon>
        <taxon>Flavobacteriaceae</taxon>
        <taxon>Wenyingzhuangia</taxon>
    </lineage>
</organism>